<organism evidence="1 2">
    <name type="scientific">Stutzerimonas tarimensis</name>
    <dbReference type="NCBI Taxonomy" id="1507735"/>
    <lineage>
        <taxon>Bacteria</taxon>
        <taxon>Pseudomonadati</taxon>
        <taxon>Pseudomonadota</taxon>
        <taxon>Gammaproteobacteria</taxon>
        <taxon>Pseudomonadales</taxon>
        <taxon>Pseudomonadaceae</taxon>
        <taxon>Stutzerimonas</taxon>
    </lineage>
</organism>
<evidence type="ECO:0000313" key="1">
    <source>
        <dbReference type="EMBL" id="MFC3609480.1"/>
    </source>
</evidence>
<evidence type="ECO:0000313" key="2">
    <source>
        <dbReference type="Proteomes" id="UP001595630"/>
    </source>
</evidence>
<sequence>MRLPLPRLLLVVARGIDRLTEALTLQGNSVIVLLAVHPYLSNPASEGFSGAEL</sequence>
<comment type="caution">
    <text evidence="1">The sequence shown here is derived from an EMBL/GenBank/DDBJ whole genome shotgun (WGS) entry which is preliminary data.</text>
</comment>
<dbReference type="EMBL" id="JBHRXZ010000027">
    <property type="protein sequence ID" value="MFC3609480.1"/>
    <property type="molecule type" value="Genomic_DNA"/>
</dbReference>
<dbReference type="Proteomes" id="UP001595630">
    <property type="component" value="Unassembled WGS sequence"/>
</dbReference>
<gene>
    <name evidence="1" type="ORF">ACFOMF_17030</name>
</gene>
<proteinExistence type="predicted"/>
<accession>A0ABV7TAV7</accession>
<protein>
    <submittedName>
        <fullName evidence="1">Uncharacterized protein</fullName>
    </submittedName>
</protein>
<dbReference type="RefSeq" id="WP_386367111.1">
    <property type="nucleotide sequence ID" value="NZ_JBHRXZ010000027.1"/>
</dbReference>
<name>A0ABV7TAV7_9GAMM</name>
<reference evidence="2" key="1">
    <citation type="journal article" date="2019" name="Int. J. Syst. Evol. Microbiol.">
        <title>The Global Catalogue of Microorganisms (GCM) 10K type strain sequencing project: providing services to taxonomists for standard genome sequencing and annotation.</title>
        <authorList>
            <consortium name="The Broad Institute Genomics Platform"/>
            <consortium name="The Broad Institute Genome Sequencing Center for Infectious Disease"/>
            <person name="Wu L."/>
            <person name="Ma J."/>
        </authorList>
    </citation>
    <scope>NUCLEOTIDE SEQUENCE [LARGE SCALE GENOMIC DNA]</scope>
    <source>
        <strain evidence="2">KCTC 42447</strain>
    </source>
</reference>
<keyword evidence="2" id="KW-1185">Reference proteome</keyword>